<dbReference type="InterPro" id="IPR002575">
    <property type="entry name" value="Aminoglycoside_PTrfase"/>
</dbReference>
<feature type="domain" description="Aminoglycoside phosphotransferase" evidence="1">
    <location>
        <begin position="113"/>
        <end position="159"/>
    </location>
</feature>
<gene>
    <name evidence="2" type="ORF">CPAG_02712</name>
</gene>
<reference evidence="3" key="3">
    <citation type="journal article" date="2010" name="Genome Res.">
        <title>Population genomic sequencing of Coccidioides fungi reveals recent hybridization and transposon control.</title>
        <authorList>
            <person name="Neafsey D.E."/>
            <person name="Barker B.M."/>
            <person name="Sharpton T.J."/>
            <person name="Stajich J.E."/>
            <person name="Park D.J."/>
            <person name="Whiston E."/>
            <person name="Hung C.-Y."/>
            <person name="McMahan C."/>
            <person name="White J."/>
            <person name="Sykes S."/>
            <person name="Heiman D."/>
            <person name="Young S."/>
            <person name="Zeng Q."/>
            <person name="Abouelleil A."/>
            <person name="Aftuck L."/>
            <person name="Bessette D."/>
            <person name="Brown A."/>
            <person name="FitzGerald M."/>
            <person name="Lui A."/>
            <person name="Macdonald J.P."/>
            <person name="Priest M."/>
            <person name="Orbach M.J."/>
            <person name="Galgiani J.N."/>
            <person name="Kirkland T.N."/>
            <person name="Cole G.T."/>
            <person name="Birren B.W."/>
            <person name="Henn M.R."/>
            <person name="Taylor J.W."/>
            <person name="Rounsley S.D."/>
        </authorList>
    </citation>
    <scope>NUCLEOTIDE SEQUENCE [LARGE SCALE GENOMIC DNA]</scope>
    <source>
        <strain evidence="3">RMSCC 3488</strain>
    </source>
</reference>
<organism evidence="2 3">
    <name type="scientific">Coccidioides posadasii RMSCC 3488</name>
    <dbReference type="NCBI Taxonomy" id="454284"/>
    <lineage>
        <taxon>Eukaryota</taxon>
        <taxon>Fungi</taxon>
        <taxon>Dikarya</taxon>
        <taxon>Ascomycota</taxon>
        <taxon>Pezizomycotina</taxon>
        <taxon>Eurotiomycetes</taxon>
        <taxon>Eurotiomycetidae</taxon>
        <taxon>Onygenales</taxon>
        <taxon>Onygenaceae</taxon>
        <taxon>Coccidioides</taxon>
    </lineage>
</organism>
<dbReference type="VEuPathDB" id="FungiDB:CPAG_02712"/>
<dbReference type="Gene3D" id="3.90.1200.10">
    <property type="match status" value="1"/>
</dbReference>
<dbReference type="Pfam" id="PF01636">
    <property type="entry name" value="APH"/>
    <property type="match status" value="1"/>
</dbReference>
<evidence type="ECO:0000313" key="3">
    <source>
        <dbReference type="Proteomes" id="UP000054567"/>
    </source>
</evidence>
<protein>
    <recommendedName>
        <fullName evidence="1">Aminoglycoside phosphotransferase domain-containing protein</fullName>
    </recommendedName>
</protein>
<dbReference type="OrthoDB" id="5412996at2759"/>
<evidence type="ECO:0000313" key="2">
    <source>
        <dbReference type="EMBL" id="KMM66373.1"/>
    </source>
</evidence>
<dbReference type="Proteomes" id="UP000054567">
    <property type="component" value="Unassembled WGS sequence"/>
</dbReference>
<reference evidence="3" key="2">
    <citation type="journal article" date="2009" name="Genome Res.">
        <title>Comparative genomic analyses of the human fungal pathogens Coccidioides and their relatives.</title>
        <authorList>
            <person name="Sharpton T.J."/>
            <person name="Stajich J.E."/>
            <person name="Rounsley S.D."/>
            <person name="Gardner M.J."/>
            <person name="Wortman J.R."/>
            <person name="Jordar V.S."/>
            <person name="Maiti R."/>
            <person name="Kodira C.D."/>
            <person name="Neafsey D.E."/>
            <person name="Zeng Q."/>
            <person name="Hung C.-Y."/>
            <person name="McMahan C."/>
            <person name="Muszewska A."/>
            <person name="Grynberg M."/>
            <person name="Mandel M.A."/>
            <person name="Kellner E.M."/>
            <person name="Barker B.M."/>
            <person name="Galgiani J.N."/>
            <person name="Orbach M.J."/>
            <person name="Kirkland T.N."/>
            <person name="Cole G.T."/>
            <person name="Henn M.R."/>
            <person name="Birren B.W."/>
            <person name="Taylor J.W."/>
        </authorList>
    </citation>
    <scope>NUCLEOTIDE SEQUENCE [LARGE SCALE GENOMIC DNA]</scope>
    <source>
        <strain evidence="3">RMSCC 3488</strain>
    </source>
</reference>
<accession>A0A0J6F861</accession>
<sequence length="184" mass="21421">MMIKRKQYKPCKQALLPEKKLSKFNHIGALTLDSNDKNWVFEHNRPLSILMNEQTLAGFNPSRLIAPNQVFHSAIDYIFMIHQALLDEFHLRRDSVCGESDARSYLYGLHNSRQFLIDWVKPEHNHGPFVLMHGDLRSANILVDDDLNIVSVLDWEWSHTIPLQMFVLSTLAQWLRSAWNLEGV</sequence>
<dbReference type="EMBL" id="DS268109">
    <property type="protein sequence ID" value="KMM66373.1"/>
    <property type="molecule type" value="Genomic_DNA"/>
</dbReference>
<dbReference type="InterPro" id="IPR011009">
    <property type="entry name" value="Kinase-like_dom_sf"/>
</dbReference>
<proteinExistence type="predicted"/>
<dbReference type="AlphaFoldDB" id="A0A0J6F861"/>
<evidence type="ECO:0000259" key="1">
    <source>
        <dbReference type="Pfam" id="PF01636"/>
    </source>
</evidence>
<dbReference type="SUPFAM" id="SSF56112">
    <property type="entry name" value="Protein kinase-like (PK-like)"/>
    <property type="match status" value="1"/>
</dbReference>
<name>A0A0J6F861_COCPO</name>
<reference evidence="2 3" key="1">
    <citation type="submission" date="2007-06" db="EMBL/GenBank/DDBJ databases">
        <title>The Genome Sequence of Coccidioides posadasii RMSCC_3488.</title>
        <authorList>
            <consortium name="Coccidioides Genome Resources Consortium"/>
            <consortium name="The Broad Institute Genome Sequencing Platform"/>
            <person name="Henn M.R."/>
            <person name="Sykes S."/>
            <person name="Young S."/>
            <person name="Jaffe D."/>
            <person name="Berlin A."/>
            <person name="Alvarez P."/>
            <person name="Butler J."/>
            <person name="Gnerre S."/>
            <person name="Grabherr M."/>
            <person name="Mauceli E."/>
            <person name="Brockman W."/>
            <person name="Kodira C."/>
            <person name="Alvarado L."/>
            <person name="Zeng Q."/>
            <person name="Crawford M."/>
            <person name="Antoine C."/>
            <person name="Devon K."/>
            <person name="Galgiani J."/>
            <person name="Orsborn K."/>
            <person name="Lewis M.L."/>
            <person name="Nusbaum C."/>
            <person name="Galagan J."/>
            <person name="Birren B."/>
        </authorList>
    </citation>
    <scope>NUCLEOTIDE SEQUENCE [LARGE SCALE GENOMIC DNA]</scope>
    <source>
        <strain evidence="2 3">RMSCC 3488</strain>
    </source>
</reference>